<proteinExistence type="inferred from homology"/>
<protein>
    <submittedName>
        <fullName evidence="2">Asp23/Gls24 family envelope stress response protein</fullName>
    </submittedName>
</protein>
<keyword evidence="3" id="KW-1185">Reference proteome</keyword>
<organism evidence="2 3">
    <name type="scientific">Eubacterium segne</name>
    <dbReference type="NCBI Taxonomy" id="2763045"/>
    <lineage>
        <taxon>Bacteria</taxon>
        <taxon>Bacillati</taxon>
        <taxon>Bacillota</taxon>
        <taxon>Clostridia</taxon>
        <taxon>Eubacteriales</taxon>
        <taxon>Eubacteriaceae</taxon>
        <taxon>Eubacterium</taxon>
    </lineage>
</organism>
<sequence length="119" mass="13032">MKGKMNTDLGQILISPEVIAKYAGETAYECFGIVGMAMVSVKDGLVRLLKKDSSTKGINVAIDENNEITIDFHIIVAYGVNIATIADNIISSVKYKIEEFTGMKVKKVNIYVEGVRTID</sequence>
<gene>
    <name evidence="2" type="ORF">H8S00_05875</name>
</gene>
<reference evidence="2 3" key="1">
    <citation type="submission" date="2020-08" db="EMBL/GenBank/DDBJ databases">
        <title>Genome public.</title>
        <authorList>
            <person name="Liu C."/>
            <person name="Sun Q."/>
        </authorList>
    </citation>
    <scope>NUCLEOTIDE SEQUENCE [LARGE SCALE GENOMIC DNA]</scope>
    <source>
        <strain evidence="2 3">BX4</strain>
    </source>
</reference>
<dbReference type="PANTHER" id="PTHR34297">
    <property type="entry name" value="HYPOTHETICAL CYTOSOLIC PROTEIN-RELATED"/>
    <property type="match status" value="1"/>
</dbReference>
<dbReference type="Proteomes" id="UP000597877">
    <property type="component" value="Unassembled WGS sequence"/>
</dbReference>
<dbReference type="PANTHER" id="PTHR34297:SF2">
    <property type="entry name" value="ASP23_GLS24 FAMILY ENVELOPE STRESS RESPONSE PROTEIN"/>
    <property type="match status" value="1"/>
</dbReference>
<dbReference type="EMBL" id="JACOOZ010000003">
    <property type="protein sequence ID" value="MBC5667509.1"/>
    <property type="molecule type" value="Genomic_DNA"/>
</dbReference>
<evidence type="ECO:0000313" key="3">
    <source>
        <dbReference type="Proteomes" id="UP000597877"/>
    </source>
</evidence>
<name>A0ABR7F1L6_9FIRM</name>
<dbReference type="Pfam" id="PF03780">
    <property type="entry name" value="Asp23"/>
    <property type="match status" value="1"/>
</dbReference>
<evidence type="ECO:0000313" key="2">
    <source>
        <dbReference type="EMBL" id="MBC5667509.1"/>
    </source>
</evidence>
<dbReference type="RefSeq" id="WP_186840261.1">
    <property type="nucleotide sequence ID" value="NZ_JACOOZ010000003.1"/>
</dbReference>
<comment type="caution">
    <text evidence="2">The sequence shown here is derived from an EMBL/GenBank/DDBJ whole genome shotgun (WGS) entry which is preliminary data.</text>
</comment>
<dbReference type="InterPro" id="IPR005531">
    <property type="entry name" value="Asp23"/>
</dbReference>
<evidence type="ECO:0000256" key="1">
    <source>
        <dbReference type="ARBA" id="ARBA00005721"/>
    </source>
</evidence>
<comment type="similarity">
    <text evidence="1">Belongs to the asp23 family.</text>
</comment>
<accession>A0ABR7F1L6</accession>